<protein>
    <submittedName>
        <fullName evidence="2">Uncharacterized protein</fullName>
    </submittedName>
</protein>
<dbReference type="AlphaFoldDB" id="A0A485MY57"/>
<evidence type="ECO:0000313" key="2">
    <source>
        <dbReference type="EMBL" id="VFV24758.1"/>
    </source>
</evidence>
<organism evidence="2 3">
    <name type="scientific">Lynx pardinus</name>
    <name type="common">Iberian lynx</name>
    <name type="synonym">Felis pardina</name>
    <dbReference type="NCBI Taxonomy" id="191816"/>
    <lineage>
        <taxon>Eukaryota</taxon>
        <taxon>Metazoa</taxon>
        <taxon>Chordata</taxon>
        <taxon>Craniata</taxon>
        <taxon>Vertebrata</taxon>
        <taxon>Euteleostomi</taxon>
        <taxon>Mammalia</taxon>
        <taxon>Eutheria</taxon>
        <taxon>Laurasiatheria</taxon>
        <taxon>Carnivora</taxon>
        <taxon>Feliformia</taxon>
        <taxon>Felidae</taxon>
        <taxon>Felinae</taxon>
        <taxon>Lynx</taxon>
    </lineage>
</organism>
<feature type="compositionally biased region" description="Low complexity" evidence="1">
    <location>
        <begin position="48"/>
        <end position="67"/>
    </location>
</feature>
<dbReference type="PANTHER" id="PTHR39226:SF1">
    <property type="entry name" value="RIKEN CDNA 1700013G24 GENE"/>
    <property type="match status" value="1"/>
</dbReference>
<dbReference type="PANTHER" id="PTHR39226">
    <property type="entry name" value="RIKEN CDNA 1700013G24 GENE"/>
    <property type="match status" value="1"/>
</dbReference>
<evidence type="ECO:0000256" key="1">
    <source>
        <dbReference type="SAM" id="MobiDB-lite"/>
    </source>
</evidence>
<accession>A0A485MY57</accession>
<name>A0A485MY57_LYNPA</name>
<gene>
    <name evidence="2" type="ORF">LYPA_23C012166</name>
</gene>
<dbReference type="EMBL" id="CAAGRJ010006848">
    <property type="protein sequence ID" value="VFV24758.1"/>
    <property type="molecule type" value="Genomic_DNA"/>
</dbReference>
<feature type="region of interest" description="Disordered" evidence="1">
    <location>
        <begin position="1"/>
        <end position="67"/>
    </location>
</feature>
<feature type="compositionally biased region" description="Polar residues" evidence="1">
    <location>
        <begin position="7"/>
        <end position="25"/>
    </location>
</feature>
<reference evidence="2 3" key="1">
    <citation type="submission" date="2019-01" db="EMBL/GenBank/DDBJ databases">
        <authorList>
            <person name="Alioto T."/>
            <person name="Alioto T."/>
        </authorList>
    </citation>
    <scope>NUCLEOTIDE SEQUENCE [LARGE SCALE GENOMIC DNA]</scope>
</reference>
<dbReference type="Proteomes" id="UP000386466">
    <property type="component" value="Unassembled WGS sequence"/>
</dbReference>
<keyword evidence="3" id="KW-1185">Reference proteome</keyword>
<proteinExistence type="predicted"/>
<evidence type="ECO:0000313" key="3">
    <source>
        <dbReference type="Proteomes" id="UP000386466"/>
    </source>
</evidence>
<sequence>MSGRPVSRSNIHSRLNHPNNVSFSAQAPGWPHGPGVSGADGVKRPRTPSGSETSSCSPSSEQPDSPSFFRLPVRKICMGRPYNSKFVETSHLASHPKVARKPAYHGGPRYLLCTERPSGPCSPTFLDQLIKGIDYLDRSTSAFCSKSSLSLPRLAANCLERAATSIHLDHPDHAFPRSYSNPVTGVAASDDYTNTCMVPSTGGVNALQCVDGPANARRPPRLQRRSLTPVLPQRPGTKLPELPLFGNGIFSLGHLPKFWEAIRSGWRAPEPISKPCSWW</sequence>